<feature type="domain" description="F-box" evidence="1">
    <location>
        <begin position="57"/>
        <end position="103"/>
    </location>
</feature>
<dbReference type="GO" id="GO:0019005">
    <property type="term" value="C:SCF ubiquitin ligase complex"/>
    <property type="evidence" value="ECO:0007669"/>
    <property type="project" value="TreeGrafter"/>
</dbReference>
<dbReference type="OrthoDB" id="3219396at2759"/>
<dbReference type="Proteomes" id="UP000245119">
    <property type="component" value="Linkage Group LG10"/>
</dbReference>
<dbReference type="Gene3D" id="1.20.1280.50">
    <property type="match status" value="1"/>
</dbReference>
<dbReference type="InterPro" id="IPR039588">
    <property type="entry name" value="FBXO4"/>
</dbReference>
<evidence type="ECO:0000259" key="1">
    <source>
        <dbReference type="PROSITE" id="PS50181"/>
    </source>
</evidence>
<dbReference type="Pfam" id="PF12937">
    <property type="entry name" value="F-box-like"/>
    <property type="match status" value="1"/>
</dbReference>
<sequence length="377" mass="42778">MYSRTSESQVVSGGLQQYITNKLKRKDDRSLTDRLKALYLRDDTVQFNLRGTEVDQAAMFDCLPINVKLHIFSFLDAHSLCLACGVCKSWNQMLWDESLWRHRLEVDKHTWSQVTHCTNPEVYQEASSEWTYKEIYLRCSPDVIKSQRGTNSTFHQVSTVLKYLLPKKVPKAAMFGPGLETSTSGIVRKMLYENNDNFTRIAMFPGQFEGVGAGMTLKLSDGHQFHLSVLYSASKHERENQHQQNRLARNRMLSQQQGAEASDAVTYELQPALQQLCHTLDAFVFVVDASESLEAVSAGKAELRAMVQERWASPRVPVLVLSCVPTANSSRIPAVDVMLALELSSFTRPWMVIDCVTENLRSVDTGIVWMIEMTQQK</sequence>
<dbReference type="SUPFAM" id="SSF81383">
    <property type="entry name" value="F-box domain"/>
    <property type="match status" value="1"/>
</dbReference>
<dbReference type="PANTHER" id="PTHR16008">
    <property type="entry name" value="F-BOX ONLY PROTEIN 4"/>
    <property type="match status" value="1"/>
</dbReference>
<dbReference type="STRING" id="400727.A0A2T7NNR1"/>
<dbReference type="SMART" id="SM00256">
    <property type="entry name" value="FBOX"/>
    <property type="match status" value="1"/>
</dbReference>
<protein>
    <recommendedName>
        <fullName evidence="1">F-box domain-containing protein</fullName>
    </recommendedName>
</protein>
<dbReference type="AlphaFoldDB" id="A0A2T7NNR1"/>
<proteinExistence type="predicted"/>
<dbReference type="EMBL" id="PZQS01000010">
    <property type="protein sequence ID" value="PVD22809.1"/>
    <property type="molecule type" value="Genomic_DNA"/>
</dbReference>
<organism evidence="2 3">
    <name type="scientific">Pomacea canaliculata</name>
    <name type="common">Golden apple snail</name>
    <dbReference type="NCBI Taxonomy" id="400727"/>
    <lineage>
        <taxon>Eukaryota</taxon>
        <taxon>Metazoa</taxon>
        <taxon>Spiralia</taxon>
        <taxon>Lophotrochozoa</taxon>
        <taxon>Mollusca</taxon>
        <taxon>Gastropoda</taxon>
        <taxon>Caenogastropoda</taxon>
        <taxon>Architaenioglossa</taxon>
        <taxon>Ampullarioidea</taxon>
        <taxon>Ampullariidae</taxon>
        <taxon>Pomacea</taxon>
    </lineage>
</organism>
<comment type="caution">
    <text evidence="2">The sequence shown here is derived from an EMBL/GenBank/DDBJ whole genome shotgun (WGS) entry which is preliminary data.</text>
</comment>
<dbReference type="GO" id="GO:0000209">
    <property type="term" value="P:protein polyubiquitination"/>
    <property type="evidence" value="ECO:0007669"/>
    <property type="project" value="TreeGrafter"/>
</dbReference>
<reference evidence="2 3" key="1">
    <citation type="submission" date="2018-04" db="EMBL/GenBank/DDBJ databases">
        <title>The genome of golden apple snail Pomacea canaliculata provides insight into stress tolerance and invasive adaptation.</title>
        <authorList>
            <person name="Liu C."/>
            <person name="Liu B."/>
            <person name="Ren Y."/>
            <person name="Zhang Y."/>
            <person name="Wang H."/>
            <person name="Li S."/>
            <person name="Jiang F."/>
            <person name="Yin L."/>
            <person name="Zhang G."/>
            <person name="Qian W."/>
            <person name="Fan W."/>
        </authorList>
    </citation>
    <scope>NUCLEOTIDE SEQUENCE [LARGE SCALE GENOMIC DNA]</scope>
    <source>
        <strain evidence="2">SZHN2017</strain>
        <tissue evidence="2">Muscle</tissue>
    </source>
</reference>
<dbReference type="InterPro" id="IPR001810">
    <property type="entry name" value="F-box_dom"/>
</dbReference>
<name>A0A2T7NNR1_POMCA</name>
<dbReference type="InterPro" id="IPR027417">
    <property type="entry name" value="P-loop_NTPase"/>
</dbReference>
<dbReference type="GO" id="GO:0031146">
    <property type="term" value="P:SCF-dependent proteasomal ubiquitin-dependent protein catabolic process"/>
    <property type="evidence" value="ECO:0007669"/>
    <property type="project" value="InterPro"/>
</dbReference>
<dbReference type="InterPro" id="IPR036047">
    <property type="entry name" value="F-box-like_dom_sf"/>
</dbReference>
<evidence type="ECO:0000313" key="2">
    <source>
        <dbReference type="EMBL" id="PVD22809.1"/>
    </source>
</evidence>
<dbReference type="Gene3D" id="3.40.50.300">
    <property type="entry name" value="P-loop containing nucleotide triphosphate hydrolases"/>
    <property type="match status" value="1"/>
</dbReference>
<keyword evidence="3" id="KW-1185">Reference proteome</keyword>
<accession>A0A2T7NNR1</accession>
<evidence type="ECO:0000313" key="3">
    <source>
        <dbReference type="Proteomes" id="UP000245119"/>
    </source>
</evidence>
<dbReference type="PROSITE" id="PS50181">
    <property type="entry name" value="FBOX"/>
    <property type="match status" value="1"/>
</dbReference>
<dbReference type="PANTHER" id="PTHR16008:SF4">
    <property type="entry name" value="F-BOX ONLY PROTEIN 4"/>
    <property type="match status" value="1"/>
</dbReference>
<gene>
    <name evidence="2" type="ORF">C0Q70_16065</name>
</gene>